<feature type="transmembrane region" description="Helical" evidence="2">
    <location>
        <begin position="290"/>
        <end position="308"/>
    </location>
</feature>
<proteinExistence type="predicted"/>
<dbReference type="VEuPathDB" id="AmoebaDB:NF0043150"/>
<dbReference type="EMBL" id="VFQX01000074">
    <property type="protein sequence ID" value="KAF0971778.1"/>
    <property type="molecule type" value="Genomic_DNA"/>
</dbReference>
<dbReference type="VEuPathDB" id="AmoebaDB:NfTy_081750"/>
<dbReference type="OrthoDB" id="10348656at2759"/>
<keyword evidence="2" id="KW-0472">Membrane</keyword>
<dbReference type="Proteomes" id="UP000444721">
    <property type="component" value="Unassembled WGS sequence"/>
</dbReference>
<reference evidence="3 4" key="1">
    <citation type="journal article" date="2019" name="Sci. Rep.">
        <title>Nanopore sequencing improves the draft genome of the human pathogenic amoeba Naegleria fowleri.</title>
        <authorList>
            <person name="Liechti N."/>
            <person name="Schurch N."/>
            <person name="Bruggmann R."/>
            <person name="Wittwer M."/>
        </authorList>
    </citation>
    <scope>NUCLEOTIDE SEQUENCE [LARGE SCALE GENOMIC DNA]</scope>
    <source>
        <strain evidence="3 4">ATCC 30894</strain>
    </source>
</reference>
<dbReference type="AlphaFoldDB" id="A0A6A5BCQ3"/>
<dbReference type="GeneID" id="68117216"/>
<feature type="region of interest" description="Disordered" evidence="1">
    <location>
        <begin position="386"/>
        <end position="406"/>
    </location>
</feature>
<gene>
    <name evidence="3" type="ORF">FDP41_010001</name>
</gene>
<dbReference type="RefSeq" id="XP_044556494.1">
    <property type="nucleotide sequence ID" value="XM_044700253.1"/>
</dbReference>
<accession>A0A6A5BCQ3</accession>
<keyword evidence="4" id="KW-1185">Reference proteome</keyword>
<organism evidence="3 4">
    <name type="scientific">Naegleria fowleri</name>
    <name type="common">Brain eating amoeba</name>
    <dbReference type="NCBI Taxonomy" id="5763"/>
    <lineage>
        <taxon>Eukaryota</taxon>
        <taxon>Discoba</taxon>
        <taxon>Heterolobosea</taxon>
        <taxon>Tetramitia</taxon>
        <taxon>Eutetramitia</taxon>
        <taxon>Vahlkampfiidae</taxon>
        <taxon>Naegleria</taxon>
    </lineage>
</organism>
<feature type="region of interest" description="Disordered" evidence="1">
    <location>
        <begin position="217"/>
        <end position="245"/>
    </location>
</feature>
<evidence type="ECO:0000313" key="3">
    <source>
        <dbReference type="EMBL" id="KAF0971778.1"/>
    </source>
</evidence>
<dbReference type="OMA" id="VMSRRIN"/>
<comment type="caution">
    <text evidence="3">The sequence shown here is derived from an EMBL/GenBank/DDBJ whole genome shotgun (WGS) entry which is preliminary data.</text>
</comment>
<dbReference type="VEuPathDB" id="AmoebaDB:FDP41_010001"/>
<sequence>MKKLLLHCETTTIPSQALAMMTLATNPSSHTTKILKSNLVMSRRINVHNYENSIIRSFRSNSSNFLLTTSLADLKQNQNINHSFANSLPKLYYLFLIGGGIVLVANFIGIIYYKKQFNELIKEKIPVLNDEEVHQSSQILDNEQLKKLKELITAVRSLIRVGYYPKEFYETTILHDIQSLKGKQLSNDPQDQETLQQMIDMFLGDLKNCSSQPLRSKVAQTPQEEKDELTQWIEKQKEPSGGNNNSLTDLYTSKVMSLPTLYKVLCFTTIGSLAFMRLNRIPTISQKGRIAIASIVMMYSAWAGLFRHSSITKLSNMFTSWFETSNSEGQPTIRLPIVHLIFQQYLNVFAFIIWLSMYKLVRYVVLPEVLFALDRELIPLLDAPSTKEKKSIETTSEKLKTDQKED</sequence>
<evidence type="ECO:0000313" key="4">
    <source>
        <dbReference type="Proteomes" id="UP000444721"/>
    </source>
</evidence>
<feature type="transmembrane region" description="Helical" evidence="2">
    <location>
        <begin position="91"/>
        <end position="113"/>
    </location>
</feature>
<protein>
    <recommendedName>
        <fullName evidence="5">Transmembrane protein</fullName>
    </recommendedName>
</protein>
<keyword evidence="2" id="KW-0812">Transmembrane</keyword>
<evidence type="ECO:0008006" key="5">
    <source>
        <dbReference type="Google" id="ProtNLM"/>
    </source>
</evidence>
<feature type="transmembrane region" description="Helical" evidence="2">
    <location>
        <begin position="337"/>
        <end position="357"/>
    </location>
</feature>
<evidence type="ECO:0000256" key="1">
    <source>
        <dbReference type="SAM" id="MobiDB-lite"/>
    </source>
</evidence>
<name>A0A6A5BCQ3_NAEFO</name>
<keyword evidence="2" id="KW-1133">Transmembrane helix</keyword>
<evidence type="ECO:0000256" key="2">
    <source>
        <dbReference type="SAM" id="Phobius"/>
    </source>
</evidence>
<feature type="transmembrane region" description="Helical" evidence="2">
    <location>
        <begin position="260"/>
        <end position="278"/>
    </location>
</feature>